<dbReference type="GO" id="GO:0048038">
    <property type="term" value="F:quinone binding"/>
    <property type="evidence" value="ECO:0007669"/>
    <property type="project" value="UniProtKB-UniRule"/>
</dbReference>
<keyword evidence="1" id="KW-0874">Quinone</keyword>
<evidence type="ECO:0000313" key="3">
    <source>
        <dbReference type="Proteomes" id="UP000215332"/>
    </source>
</evidence>
<sequence length="288" mass="30026">MNTLTMALTPCTVAVPMVTASHWAFWTLAPIMVLAALGMVVARKPVHSALFLAVIMISLAVQYASMQAPFLFVVQIIVYTGAILMLFLFVVMLVGVDTSESLADTLRSHRVASTIAAIGIGAMLVVAVGHAVTVGNIGTDAAVGLEKANAAHGDNVHSLAVLIFTQYVIPFEATSALLITAALGTMVLAHGERLHRKKGQPERMSDRMDAYLNDGAQLASHPAPGVYARSNEIGAPALLPDGTVAQASVSEALASRGGIIDAGELKAPTASAFATISASRREVEGELE</sequence>
<feature type="transmembrane region" description="Helical" evidence="1">
    <location>
        <begin position="49"/>
        <end position="66"/>
    </location>
</feature>
<reference evidence="2 3" key="1">
    <citation type="submission" date="2017-06" db="EMBL/GenBank/DDBJ databases">
        <authorList>
            <consortium name="Pathogen Informatics"/>
        </authorList>
    </citation>
    <scope>NUCLEOTIDE SEQUENCE [LARGE SCALE GENOMIC DNA]</scope>
    <source>
        <strain evidence="2 3">NCTC11865</strain>
    </source>
</reference>
<name>A0A239W247_9ACTN</name>
<feature type="transmembrane region" description="Helical" evidence="1">
    <location>
        <begin position="72"/>
        <end position="94"/>
    </location>
</feature>
<organism evidence="2 3">
    <name type="scientific">Cutibacterium granulosum</name>
    <dbReference type="NCBI Taxonomy" id="33011"/>
    <lineage>
        <taxon>Bacteria</taxon>
        <taxon>Bacillati</taxon>
        <taxon>Actinomycetota</taxon>
        <taxon>Actinomycetes</taxon>
        <taxon>Propionibacteriales</taxon>
        <taxon>Propionibacteriaceae</taxon>
        <taxon>Cutibacterium</taxon>
    </lineage>
</organism>
<accession>A0A239W247</accession>
<keyword evidence="1" id="KW-0472">Membrane</keyword>
<dbReference type="GO" id="GO:0008137">
    <property type="term" value="F:NADH dehydrogenase (ubiquinone) activity"/>
    <property type="evidence" value="ECO:0007669"/>
    <property type="project" value="UniProtKB-UniRule"/>
</dbReference>
<evidence type="ECO:0000256" key="1">
    <source>
        <dbReference type="RuleBase" id="RU004429"/>
    </source>
</evidence>
<dbReference type="NCBIfam" id="NF005165">
    <property type="entry name" value="PRK06638.1-5"/>
    <property type="match status" value="1"/>
</dbReference>
<evidence type="ECO:0000313" key="2">
    <source>
        <dbReference type="EMBL" id="SNV28058.1"/>
    </source>
</evidence>
<dbReference type="Proteomes" id="UP000215332">
    <property type="component" value="Chromosome 1"/>
</dbReference>
<dbReference type="eggNOG" id="COG0839">
    <property type="taxonomic scope" value="Bacteria"/>
</dbReference>
<proteinExistence type="inferred from homology"/>
<dbReference type="GO" id="GO:0005886">
    <property type="term" value="C:plasma membrane"/>
    <property type="evidence" value="ECO:0007669"/>
    <property type="project" value="UniProtKB-SubCell"/>
</dbReference>
<dbReference type="EMBL" id="LT906441">
    <property type="protein sequence ID" value="SNV28058.1"/>
    <property type="molecule type" value="Genomic_DNA"/>
</dbReference>
<dbReference type="KEGG" id="cgrn:4412665_00101"/>
<comment type="function">
    <text evidence="1">NDH-1 shuttles electrons from NADH, via FMN and iron-sulfur (Fe-S) centers, to quinones in the respiratory chain. Couples the redox reaction to proton translocation (for every two electrons transferred, four hydrogen ions are translocated across the cytoplasmic membrane), and thus conserves the redox energy in a proton gradient.</text>
</comment>
<feature type="transmembrane region" description="Helical" evidence="1">
    <location>
        <begin position="167"/>
        <end position="189"/>
    </location>
</feature>
<keyword evidence="2" id="KW-0560">Oxidoreductase</keyword>
<feature type="transmembrane region" description="Helical" evidence="1">
    <location>
        <begin position="115"/>
        <end position="137"/>
    </location>
</feature>
<gene>
    <name evidence="2" type="primary">nuoJ</name>
    <name evidence="2" type="ORF">SAMEA4412665_00101</name>
</gene>
<dbReference type="Pfam" id="PF00499">
    <property type="entry name" value="Oxidored_q3"/>
    <property type="match status" value="1"/>
</dbReference>
<dbReference type="GO" id="GO:0016491">
    <property type="term" value="F:oxidoreductase activity"/>
    <property type="evidence" value="ECO:0007669"/>
    <property type="project" value="UniProtKB-KW"/>
</dbReference>
<keyword evidence="1" id="KW-1003">Cell membrane</keyword>
<dbReference type="PANTHER" id="PTHR33269">
    <property type="entry name" value="NADH-UBIQUINONE OXIDOREDUCTASE CHAIN 6"/>
    <property type="match status" value="1"/>
</dbReference>
<dbReference type="PANTHER" id="PTHR33269:SF19">
    <property type="entry name" value="NADH-QUINONE OXIDOREDUCTASE SUBUNIT J"/>
    <property type="match status" value="1"/>
</dbReference>
<dbReference type="Gene3D" id="1.20.120.1200">
    <property type="entry name" value="NADH-ubiquinone/plastoquinone oxidoreductase chain 6, subunit NuoJ"/>
    <property type="match status" value="1"/>
</dbReference>
<keyword evidence="1" id="KW-0520">NAD</keyword>
<dbReference type="EC" id="7.1.1.-" evidence="1"/>
<comment type="similarity">
    <text evidence="1">Belongs to the complex I subunit 6 family.</text>
</comment>
<keyword evidence="1" id="KW-1133">Transmembrane helix</keyword>
<keyword evidence="1" id="KW-0812">Transmembrane</keyword>
<feature type="transmembrane region" description="Helical" evidence="1">
    <location>
        <begin position="23"/>
        <end position="42"/>
    </location>
</feature>
<dbReference type="InterPro" id="IPR001457">
    <property type="entry name" value="NADH_UbQ/plastoQ_OxRdtase_su6"/>
</dbReference>
<protein>
    <recommendedName>
        <fullName evidence="1">NADH-quinone oxidoreductase subunit J</fullName>
        <ecNumber evidence="1">7.1.1.-</ecNumber>
    </recommendedName>
</protein>
<comment type="subcellular location">
    <subcellularLocation>
        <location evidence="1">Cell membrane</location>
        <topology evidence="1">Multi-pass membrane protein</topology>
    </subcellularLocation>
</comment>
<dbReference type="InterPro" id="IPR042106">
    <property type="entry name" value="Nuo/plastoQ_OxRdtase_6_NuoJ"/>
</dbReference>
<comment type="catalytic activity">
    <reaction evidence="1">
        <text>a quinone + NADH + 5 H(+)(in) = a quinol + NAD(+) + 4 H(+)(out)</text>
        <dbReference type="Rhea" id="RHEA:57888"/>
        <dbReference type="ChEBI" id="CHEBI:15378"/>
        <dbReference type="ChEBI" id="CHEBI:24646"/>
        <dbReference type="ChEBI" id="CHEBI:57540"/>
        <dbReference type="ChEBI" id="CHEBI:57945"/>
        <dbReference type="ChEBI" id="CHEBI:132124"/>
    </reaction>
</comment>
<dbReference type="AlphaFoldDB" id="A0A239W247"/>